<feature type="binding site" evidence="8">
    <location>
        <position position="36"/>
    </location>
    <ligand>
        <name>[4Fe-4S] cluster</name>
        <dbReference type="ChEBI" id="CHEBI:49883"/>
        <note>4Fe-4S-S-AdoMet</note>
    </ligand>
</feature>
<comment type="caution">
    <text evidence="10">The sequence shown here is derived from an EMBL/GenBank/DDBJ whole genome shotgun (WGS) entry which is preliminary data.</text>
</comment>
<dbReference type="RefSeq" id="WP_006790038.1">
    <property type="nucleotide sequence ID" value="NZ_JH417586.1"/>
</dbReference>
<comment type="cofactor">
    <cofactor evidence="8">
        <name>[4Fe-4S] cluster</name>
        <dbReference type="ChEBI" id="CHEBI:49883"/>
    </cofactor>
    <text evidence="8">Binds 1 [4Fe-4S] cluster. The cluster is coordinated with 3 cysteines and an exchangeable S-adenosyl-L-methionine.</text>
</comment>
<keyword evidence="5 8" id="KW-0408">Iron</keyword>
<dbReference type="Pfam" id="PF04055">
    <property type="entry name" value="Radical_SAM"/>
    <property type="match status" value="1"/>
</dbReference>
<dbReference type="GO" id="GO:1904047">
    <property type="term" value="F:S-adenosyl-L-methionine binding"/>
    <property type="evidence" value="ECO:0007669"/>
    <property type="project" value="UniProtKB-UniRule"/>
</dbReference>
<comment type="function">
    <text evidence="8">Catalyzes the complex heterocyclic radical-mediated conversion of 6-carboxy-5,6,7,8-tetrahydropterin (CPH4) to 7-carboxy-7-deazaguanine (CDG), a step common to the biosynthetic pathways of all 7-deazapurine-containing compounds.</text>
</comment>
<feature type="binding site" evidence="8">
    <location>
        <position position="71"/>
    </location>
    <ligand>
        <name>substrate</name>
    </ligand>
</feature>
<dbReference type="AlphaFoldDB" id="G9YHC9"/>
<dbReference type="PANTHER" id="PTHR42836">
    <property type="entry name" value="7-CARBOXY-7-DEAZAGUANINE SYNTHASE"/>
    <property type="match status" value="1"/>
</dbReference>
<dbReference type="UniPathway" id="UPA00391"/>
<dbReference type="SUPFAM" id="SSF102114">
    <property type="entry name" value="Radical SAM enzymes"/>
    <property type="match status" value="1"/>
</dbReference>
<keyword evidence="6 8" id="KW-0411">Iron-sulfur</keyword>
<sequence>MKVAEKFVSINGEGCRAGELALFIRFQGCNLSCSYCDTAWANEATCPYEDLSPAELRDYAVREGIKNITLTGGEPLLPEGLKELIGLFLAEGFHVEIETNGAVSLAPFCGASRPTFTVDYKLPDSGCEEAMVHANFDLLQRTDTVKFVVSSRRDLERAREVVDTYGLLFTCGVYVSPVFGSIEAEEIVEFMKARRLNGWRLQIQMHKVIWEPEKRGV</sequence>
<feature type="binding site" evidence="8">
    <location>
        <position position="38"/>
    </location>
    <ligand>
        <name>Mg(2+)</name>
        <dbReference type="ChEBI" id="CHEBI:18420"/>
    </ligand>
</feature>
<feature type="domain" description="Radical SAM core" evidence="9">
    <location>
        <begin position="16"/>
        <end position="217"/>
    </location>
</feature>
<feature type="binding site" evidence="8">
    <location>
        <position position="25"/>
    </location>
    <ligand>
        <name>substrate</name>
    </ligand>
</feature>
<comment type="caution">
    <text evidence="8">Lacks conserved residue(s) required for the propagation of feature annotation.</text>
</comment>
<dbReference type="eggNOG" id="COG0602">
    <property type="taxonomic scope" value="Bacteria"/>
</dbReference>
<organism evidence="10 11">
    <name type="scientific">Anaeroglobus geminatus F0357</name>
    <dbReference type="NCBI Taxonomy" id="861450"/>
    <lineage>
        <taxon>Bacteria</taxon>
        <taxon>Bacillati</taxon>
        <taxon>Bacillota</taxon>
        <taxon>Negativicutes</taxon>
        <taxon>Veillonellales</taxon>
        <taxon>Veillonellaceae</taxon>
        <taxon>Anaeroglobus</taxon>
    </lineage>
</organism>
<feature type="binding site" evidence="8">
    <location>
        <begin position="35"/>
        <end position="37"/>
    </location>
    <ligand>
        <name>S-adenosyl-L-methionine</name>
        <dbReference type="ChEBI" id="CHEBI:59789"/>
    </ligand>
</feature>
<dbReference type="InterPro" id="IPR023868">
    <property type="entry name" value="7-CO-7-deazaGua_synth_put_Clo"/>
</dbReference>
<dbReference type="InterPro" id="IPR013785">
    <property type="entry name" value="Aldolase_TIM"/>
</dbReference>
<protein>
    <recommendedName>
        <fullName evidence="8">7-carboxy-7-deazaguanine synthase</fullName>
        <shortName evidence="8">CDG synthase</shortName>
        <ecNumber evidence="8">4.3.99.3</ecNumber>
    </recommendedName>
    <alternativeName>
        <fullName evidence="8">Queuosine biosynthesis protein QueE</fullName>
    </alternativeName>
</protein>
<keyword evidence="4 8" id="KW-0460">Magnesium</keyword>
<feature type="binding site" evidence="8">
    <location>
        <position position="29"/>
    </location>
    <ligand>
        <name>[4Fe-4S] cluster</name>
        <dbReference type="ChEBI" id="CHEBI:49883"/>
        <note>4Fe-4S-S-AdoMet</note>
    </ligand>
</feature>
<keyword evidence="1 8" id="KW-0004">4Fe-4S</keyword>
<dbReference type="STRING" id="861450.HMPREF0080_01056"/>
<evidence type="ECO:0000259" key="9">
    <source>
        <dbReference type="PROSITE" id="PS51918"/>
    </source>
</evidence>
<comment type="catalytic activity">
    <reaction evidence="8">
        <text>6-carboxy-5,6,7,8-tetrahydropterin + H(+) = 7-carboxy-7-carbaguanine + NH4(+)</text>
        <dbReference type="Rhea" id="RHEA:27974"/>
        <dbReference type="ChEBI" id="CHEBI:15378"/>
        <dbReference type="ChEBI" id="CHEBI:28938"/>
        <dbReference type="ChEBI" id="CHEBI:61032"/>
        <dbReference type="ChEBI" id="CHEBI:61036"/>
        <dbReference type="EC" id="4.3.99.3"/>
    </reaction>
</comment>
<dbReference type="PIRSF" id="PIRSF000370">
    <property type="entry name" value="QueE"/>
    <property type="match status" value="1"/>
</dbReference>
<dbReference type="InterPro" id="IPR007197">
    <property type="entry name" value="rSAM"/>
</dbReference>
<feature type="binding site" evidence="8">
    <location>
        <begin position="10"/>
        <end position="12"/>
    </location>
    <ligand>
        <name>substrate</name>
    </ligand>
</feature>
<evidence type="ECO:0000256" key="8">
    <source>
        <dbReference type="HAMAP-Rule" id="MF_00917"/>
    </source>
</evidence>
<name>G9YHC9_9FIRM</name>
<gene>
    <name evidence="8" type="primary">queE</name>
    <name evidence="10" type="ORF">HMPREF0080_01056</name>
</gene>
<dbReference type="InterPro" id="IPR058240">
    <property type="entry name" value="rSAM_sf"/>
</dbReference>
<comment type="subunit">
    <text evidence="8">Homodimer.</text>
</comment>
<dbReference type="EC" id="4.3.99.3" evidence="8"/>
<dbReference type="Gene3D" id="3.20.20.70">
    <property type="entry name" value="Aldolase class I"/>
    <property type="match status" value="1"/>
</dbReference>
<evidence type="ECO:0000256" key="2">
    <source>
        <dbReference type="ARBA" id="ARBA00022691"/>
    </source>
</evidence>
<dbReference type="CDD" id="cd01335">
    <property type="entry name" value="Radical_SAM"/>
    <property type="match status" value="1"/>
</dbReference>
<dbReference type="PROSITE" id="PS51918">
    <property type="entry name" value="RADICAL_SAM"/>
    <property type="match status" value="1"/>
</dbReference>
<dbReference type="NCBIfam" id="TIGR03963">
    <property type="entry name" value="rSAM_QueE_Clost"/>
    <property type="match status" value="1"/>
</dbReference>
<comment type="pathway">
    <text evidence="8">Purine metabolism; 7-cyano-7-deazaguanine biosynthesis.</text>
</comment>
<keyword evidence="11" id="KW-1185">Reference proteome</keyword>
<dbReference type="EMBL" id="AGCJ01000040">
    <property type="protein sequence ID" value="EHM41036.1"/>
    <property type="molecule type" value="Genomic_DNA"/>
</dbReference>
<reference evidence="10 11" key="1">
    <citation type="submission" date="2011-08" db="EMBL/GenBank/DDBJ databases">
        <authorList>
            <person name="Weinstock G."/>
            <person name="Sodergren E."/>
            <person name="Clifton S."/>
            <person name="Fulton L."/>
            <person name="Fulton B."/>
            <person name="Courtney L."/>
            <person name="Fronick C."/>
            <person name="Harrison M."/>
            <person name="Strong C."/>
            <person name="Farmer C."/>
            <person name="Delahaunty K."/>
            <person name="Markovic C."/>
            <person name="Hall O."/>
            <person name="Minx P."/>
            <person name="Tomlinson C."/>
            <person name="Mitreva M."/>
            <person name="Hou S."/>
            <person name="Chen J."/>
            <person name="Wollam A."/>
            <person name="Pepin K.H."/>
            <person name="Johnson M."/>
            <person name="Bhonagiri V."/>
            <person name="Zhang X."/>
            <person name="Suruliraj S."/>
            <person name="Warren W."/>
            <person name="Chinwalla A."/>
            <person name="Mardis E.R."/>
            <person name="Wilson R.K."/>
        </authorList>
    </citation>
    <scope>NUCLEOTIDE SEQUENCE [LARGE SCALE GENOMIC DNA]</scope>
    <source>
        <strain evidence="10 11">F0357</strain>
    </source>
</reference>
<proteinExistence type="inferred from homology"/>
<evidence type="ECO:0000313" key="11">
    <source>
        <dbReference type="Proteomes" id="UP000005481"/>
    </source>
</evidence>
<evidence type="ECO:0000256" key="4">
    <source>
        <dbReference type="ARBA" id="ARBA00022842"/>
    </source>
</evidence>
<dbReference type="OrthoDB" id="9792276at2"/>
<accession>G9YHC9</accession>
<evidence type="ECO:0000256" key="1">
    <source>
        <dbReference type="ARBA" id="ARBA00022485"/>
    </source>
</evidence>
<comment type="similarity">
    <text evidence="8">Belongs to the radical SAM superfamily. 7-carboxy-7-deazaguanine synthase family.</text>
</comment>
<evidence type="ECO:0000313" key="10">
    <source>
        <dbReference type="EMBL" id="EHM41036.1"/>
    </source>
</evidence>
<evidence type="ECO:0000256" key="6">
    <source>
        <dbReference type="ARBA" id="ARBA00023014"/>
    </source>
</evidence>
<dbReference type="GO" id="GO:0008616">
    <property type="term" value="P:tRNA queuosine(34) biosynthetic process"/>
    <property type="evidence" value="ECO:0007669"/>
    <property type="project" value="UniProtKB-UniRule"/>
</dbReference>
<dbReference type="GO" id="GO:0000287">
    <property type="term" value="F:magnesium ion binding"/>
    <property type="evidence" value="ECO:0007669"/>
    <property type="project" value="UniProtKB-UniRule"/>
</dbReference>
<keyword evidence="8" id="KW-0671">Queuosine biosynthesis</keyword>
<evidence type="ECO:0000256" key="7">
    <source>
        <dbReference type="ARBA" id="ARBA00023239"/>
    </source>
</evidence>
<dbReference type="GO" id="GO:0051539">
    <property type="term" value="F:4 iron, 4 sulfur cluster binding"/>
    <property type="evidence" value="ECO:0007669"/>
    <property type="project" value="UniProtKB-UniRule"/>
</dbReference>
<dbReference type="HAMAP" id="MF_00917">
    <property type="entry name" value="QueE"/>
    <property type="match status" value="1"/>
</dbReference>
<dbReference type="PANTHER" id="PTHR42836:SF1">
    <property type="entry name" value="7-CARBOXY-7-DEAZAGUANINE SYNTHASE"/>
    <property type="match status" value="1"/>
</dbReference>
<comment type="cofactor">
    <cofactor evidence="8">
        <name>S-adenosyl-L-methionine</name>
        <dbReference type="ChEBI" id="CHEBI:59789"/>
    </cofactor>
    <text evidence="8">Binds 1 S-adenosyl-L-methionine per subunit.</text>
</comment>
<keyword evidence="7 8" id="KW-0456">Lyase</keyword>
<feature type="binding site" evidence="8">
    <location>
        <position position="73"/>
    </location>
    <ligand>
        <name>S-adenosyl-L-methionine</name>
        <dbReference type="ChEBI" id="CHEBI:59789"/>
    </ligand>
</feature>
<keyword evidence="2 8" id="KW-0949">S-adenosyl-L-methionine</keyword>
<dbReference type="GO" id="GO:0016840">
    <property type="term" value="F:carbon-nitrogen lyase activity"/>
    <property type="evidence" value="ECO:0007669"/>
    <property type="project" value="UniProtKB-UniRule"/>
</dbReference>
<dbReference type="HOGENOM" id="CLU_066739_2_0_9"/>
<comment type="cofactor">
    <cofactor evidence="8">
        <name>Mg(2+)</name>
        <dbReference type="ChEBI" id="CHEBI:18420"/>
    </cofactor>
</comment>
<feature type="binding site" evidence="8">
    <location>
        <position position="33"/>
    </location>
    <ligand>
        <name>[4Fe-4S] cluster</name>
        <dbReference type="ChEBI" id="CHEBI:49883"/>
        <note>4Fe-4S-S-AdoMet</note>
    </ligand>
</feature>
<evidence type="ECO:0000256" key="5">
    <source>
        <dbReference type="ARBA" id="ARBA00023004"/>
    </source>
</evidence>
<dbReference type="SFLD" id="SFLDS00029">
    <property type="entry name" value="Radical_SAM"/>
    <property type="match status" value="1"/>
</dbReference>
<dbReference type="Proteomes" id="UP000005481">
    <property type="component" value="Unassembled WGS sequence"/>
</dbReference>
<evidence type="ECO:0000256" key="3">
    <source>
        <dbReference type="ARBA" id="ARBA00022723"/>
    </source>
</evidence>
<dbReference type="InterPro" id="IPR024924">
    <property type="entry name" value="7-CO-7-deazaguanine_synth-like"/>
</dbReference>
<dbReference type="PATRIC" id="fig|861450.3.peg.988"/>
<keyword evidence="3 8" id="KW-0479">Metal-binding</keyword>